<evidence type="ECO:0000256" key="1">
    <source>
        <dbReference type="ARBA" id="ARBA00004141"/>
    </source>
</evidence>
<evidence type="ECO:0000313" key="8">
    <source>
        <dbReference type="Proteomes" id="UP000069940"/>
    </source>
</evidence>
<dbReference type="PANTHER" id="PTHR45902">
    <property type="entry name" value="LATROPHILIN RECEPTOR-LIKE PROTEIN A"/>
    <property type="match status" value="1"/>
</dbReference>
<dbReference type="PANTHER" id="PTHR45902:SF2">
    <property type="entry name" value="G-PROTEIN COUPLED RECEPTORS FAMILY 2 PROFILE 2 DOMAIN-CONTAINING PROTEIN"/>
    <property type="match status" value="1"/>
</dbReference>
<feature type="domain" description="G-protein coupled receptors family 2 profile 2" evidence="6">
    <location>
        <begin position="34"/>
        <end position="219"/>
    </location>
</feature>
<protein>
    <recommendedName>
        <fullName evidence="6">G-protein coupled receptors family 2 profile 2 domain-containing protein</fullName>
    </recommendedName>
</protein>
<proteinExistence type="predicted"/>
<feature type="transmembrane region" description="Helical" evidence="5">
    <location>
        <begin position="71"/>
        <end position="91"/>
    </location>
</feature>
<dbReference type="Proteomes" id="UP000069940">
    <property type="component" value="Unassembled WGS sequence"/>
</dbReference>
<name>A0ABM1ZK27_AEDAL</name>
<dbReference type="EnsemblMetazoa" id="AALFPA23_019255.R28319">
    <property type="protein sequence ID" value="AALFPA23_019255.P28319"/>
    <property type="gene ID" value="AALFPA23_019255"/>
</dbReference>
<dbReference type="EnsemblMetazoa" id="AALFPA23_019255.R28320">
    <property type="protein sequence ID" value="AALFPA23_019255.P28320"/>
    <property type="gene ID" value="AALFPA23_019255"/>
</dbReference>
<evidence type="ECO:0000256" key="4">
    <source>
        <dbReference type="ARBA" id="ARBA00023136"/>
    </source>
</evidence>
<accession>A0ABM1ZK27</accession>
<keyword evidence="3 5" id="KW-1133">Transmembrane helix</keyword>
<evidence type="ECO:0000259" key="6">
    <source>
        <dbReference type="PROSITE" id="PS50261"/>
    </source>
</evidence>
<dbReference type="InterPro" id="IPR000832">
    <property type="entry name" value="GPCR_2_secretin-like"/>
</dbReference>
<keyword evidence="8" id="KW-1185">Reference proteome</keyword>
<dbReference type="Pfam" id="PF00002">
    <property type="entry name" value="7tm_2"/>
    <property type="match status" value="1"/>
</dbReference>
<evidence type="ECO:0000256" key="5">
    <source>
        <dbReference type="SAM" id="Phobius"/>
    </source>
</evidence>
<dbReference type="RefSeq" id="XP_062713101.1">
    <property type="nucleotide sequence ID" value="XM_062857117.1"/>
</dbReference>
<feature type="transmembrane region" description="Helical" evidence="5">
    <location>
        <begin position="147"/>
        <end position="165"/>
    </location>
</feature>
<feature type="transmembrane region" description="Helical" evidence="5">
    <location>
        <begin position="253"/>
        <end position="277"/>
    </location>
</feature>
<evidence type="ECO:0000313" key="7">
    <source>
        <dbReference type="EnsemblMetazoa" id="AALFPA23_019255.P28319"/>
    </source>
</evidence>
<dbReference type="GeneID" id="109419150"/>
<evidence type="ECO:0000256" key="3">
    <source>
        <dbReference type="ARBA" id="ARBA00022989"/>
    </source>
</evidence>
<reference evidence="7" key="2">
    <citation type="submission" date="2025-05" db="UniProtKB">
        <authorList>
            <consortium name="EnsemblMetazoa"/>
        </authorList>
    </citation>
    <scope>IDENTIFICATION</scope>
    <source>
        <strain evidence="7">Foshan</strain>
    </source>
</reference>
<dbReference type="InterPro" id="IPR053231">
    <property type="entry name" value="GPCR_LN-TM7"/>
</dbReference>
<reference evidence="8" key="1">
    <citation type="journal article" date="2015" name="Proc. Natl. Acad. Sci. U.S.A.">
        <title>Genome sequence of the Asian Tiger mosquito, Aedes albopictus, reveals insights into its biology, genetics, and evolution.</title>
        <authorList>
            <person name="Chen X.G."/>
            <person name="Jiang X."/>
            <person name="Gu J."/>
            <person name="Xu M."/>
            <person name="Wu Y."/>
            <person name="Deng Y."/>
            <person name="Zhang C."/>
            <person name="Bonizzoni M."/>
            <person name="Dermauw W."/>
            <person name="Vontas J."/>
            <person name="Armbruster P."/>
            <person name="Huang X."/>
            <person name="Yang Y."/>
            <person name="Zhang H."/>
            <person name="He W."/>
            <person name="Peng H."/>
            <person name="Liu Y."/>
            <person name="Wu K."/>
            <person name="Chen J."/>
            <person name="Lirakis M."/>
            <person name="Topalis P."/>
            <person name="Van Leeuwen T."/>
            <person name="Hall A.B."/>
            <person name="Jiang X."/>
            <person name="Thorpe C."/>
            <person name="Mueller R.L."/>
            <person name="Sun C."/>
            <person name="Waterhouse R.M."/>
            <person name="Yan G."/>
            <person name="Tu Z.J."/>
            <person name="Fang X."/>
            <person name="James A.A."/>
        </authorList>
    </citation>
    <scope>NUCLEOTIDE SEQUENCE [LARGE SCALE GENOMIC DNA]</scope>
    <source>
        <strain evidence="8">Foshan</strain>
    </source>
</reference>
<dbReference type="InterPro" id="IPR017981">
    <property type="entry name" value="GPCR_2-like_7TM"/>
</dbReference>
<sequence>METLYTGHIHGFPPAANVSYGSLSTTWGSQGGLIALGVVLGSSVSLVGLAFAFITYSLFSDLKSLAGTALLSLLASLFMSQLLFVIGVGGVQDTELCLSLSLALLFMKLASMCWLCCCCHHALVLFRSSTNLNPNPEPSMGRALAHYSLLSWGFPLLMLGVAAAFKYKERDVKITGAQVIAQIVHDLNGDSHCWLMEGSAYIWGFLVPAVVLLFAGFYLACQGGGAVKIAAALQIDSRAKNKLVKKRGLQIGLFFKILIVLSTVVFLGAIASIWNVVELWSIYSIAQGIQGLVIAMLVSCNCKILKLYSAPRSQKSRRGTYRSLKDGEGGRYGVLSVTNPNYEDIPPLQHAFAPVPEPAEESPSPAHSYVKMAYRERHFVERTDVVVPSALDCAFSGELSTSLAIEEIPRSPLPASV</sequence>
<evidence type="ECO:0000256" key="2">
    <source>
        <dbReference type="ARBA" id="ARBA00022692"/>
    </source>
</evidence>
<dbReference type="PROSITE" id="PS50261">
    <property type="entry name" value="G_PROTEIN_RECEP_F2_4"/>
    <property type="match status" value="1"/>
</dbReference>
<feature type="transmembrane region" description="Helical" evidence="5">
    <location>
        <begin position="103"/>
        <end position="126"/>
    </location>
</feature>
<dbReference type="Gene3D" id="1.20.1070.10">
    <property type="entry name" value="Rhodopsin 7-helix transmembrane proteins"/>
    <property type="match status" value="1"/>
</dbReference>
<feature type="transmembrane region" description="Helical" evidence="5">
    <location>
        <begin position="33"/>
        <end position="59"/>
    </location>
</feature>
<comment type="subcellular location">
    <subcellularLocation>
        <location evidence="1">Membrane</location>
        <topology evidence="1">Multi-pass membrane protein</topology>
    </subcellularLocation>
</comment>
<feature type="transmembrane region" description="Helical" evidence="5">
    <location>
        <begin position="289"/>
        <end position="308"/>
    </location>
</feature>
<keyword evidence="4 5" id="KW-0472">Membrane</keyword>
<feature type="transmembrane region" description="Helical" evidence="5">
    <location>
        <begin position="200"/>
        <end position="220"/>
    </location>
</feature>
<organism evidence="7 8">
    <name type="scientific">Aedes albopictus</name>
    <name type="common">Asian tiger mosquito</name>
    <name type="synonym">Stegomyia albopicta</name>
    <dbReference type="NCBI Taxonomy" id="7160"/>
    <lineage>
        <taxon>Eukaryota</taxon>
        <taxon>Metazoa</taxon>
        <taxon>Ecdysozoa</taxon>
        <taxon>Arthropoda</taxon>
        <taxon>Hexapoda</taxon>
        <taxon>Insecta</taxon>
        <taxon>Pterygota</taxon>
        <taxon>Neoptera</taxon>
        <taxon>Endopterygota</taxon>
        <taxon>Diptera</taxon>
        <taxon>Nematocera</taxon>
        <taxon>Culicoidea</taxon>
        <taxon>Culicidae</taxon>
        <taxon>Culicinae</taxon>
        <taxon>Aedini</taxon>
        <taxon>Aedes</taxon>
        <taxon>Stegomyia</taxon>
    </lineage>
</organism>
<dbReference type="RefSeq" id="XP_062713102.1">
    <property type="nucleotide sequence ID" value="XM_062857118.1"/>
</dbReference>
<keyword evidence="2 5" id="KW-0812">Transmembrane</keyword>